<dbReference type="Proteomes" id="UP000007842">
    <property type="component" value="Plasmid pSCATT"/>
</dbReference>
<evidence type="ECO:0008006" key="4">
    <source>
        <dbReference type="Google" id="ProtNLM"/>
    </source>
</evidence>
<evidence type="ECO:0000313" key="3">
    <source>
        <dbReference type="Proteomes" id="UP000007842"/>
    </source>
</evidence>
<feature type="signal peptide" evidence="1">
    <location>
        <begin position="1"/>
        <end position="33"/>
    </location>
</feature>
<geneLocation type="plasmid" evidence="2 3">
    <name>pSCATT</name>
</geneLocation>
<evidence type="ECO:0000256" key="1">
    <source>
        <dbReference type="SAM" id="SignalP"/>
    </source>
</evidence>
<dbReference type="KEGG" id="scy:SCATT_p16340"/>
<accession>G8XHJ0</accession>
<name>F8JK38_STREN</name>
<keyword evidence="2" id="KW-0614">Plasmid</keyword>
<accession>F8JK38</accession>
<keyword evidence="3" id="KW-1185">Reference proteome</keyword>
<proteinExistence type="predicted"/>
<organism evidence="2 3">
    <name type="scientific">Streptantibioticus cattleyicolor (strain ATCC 35852 / DSM 46488 / JCM 4925 / NBRC 14057 / NRRL 8057)</name>
    <name type="common">Streptomyces cattleya</name>
    <dbReference type="NCBI Taxonomy" id="1003195"/>
    <lineage>
        <taxon>Bacteria</taxon>
        <taxon>Bacillati</taxon>
        <taxon>Actinomycetota</taxon>
        <taxon>Actinomycetes</taxon>
        <taxon>Kitasatosporales</taxon>
        <taxon>Streptomycetaceae</taxon>
        <taxon>Streptantibioticus</taxon>
    </lineage>
</organism>
<sequence length="172" mass="17726">MARRHHARKLWRASFAAVAALLAVLAFQLPAQARPSAAAQPNAALAECNGGVDVYTFTPPLTLTLQSTTFSGVGQDPSSCVAPNSFNAAQVKLLSAKGSSPSMSCEASFNVTGTLELGWYDSTGKLVGTSTATLIQFLPSLDPSNVSKVVVLKANITAGLGAGSLLVINYVS</sequence>
<protein>
    <recommendedName>
        <fullName evidence="4">Ig-like domain-containing protein</fullName>
    </recommendedName>
</protein>
<dbReference type="HOGENOM" id="CLU_1554384_0_0_11"/>
<gene>
    <name evidence="2" type="ordered locus">SCATT_p16340</name>
</gene>
<evidence type="ECO:0000313" key="2">
    <source>
        <dbReference type="EMBL" id="AEW99827.1"/>
    </source>
</evidence>
<dbReference type="EMBL" id="CP003229">
    <property type="protein sequence ID" value="AEW99827.1"/>
    <property type="molecule type" value="Genomic_DNA"/>
</dbReference>
<dbReference type="KEGG" id="sct:SCAT_p0111"/>
<dbReference type="RefSeq" id="WP_014150566.1">
    <property type="nucleotide sequence ID" value="NC_016113.1"/>
</dbReference>
<keyword evidence="1" id="KW-0732">Signal</keyword>
<reference evidence="3" key="1">
    <citation type="submission" date="2011-12" db="EMBL/GenBank/DDBJ databases">
        <title>Complete genome sequence of Streptomyces cattleya strain DSM 46488.</title>
        <authorList>
            <person name="Ou H.-Y."/>
            <person name="Li P."/>
            <person name="Zhao C."/>
            <person name="O'Hagan D."/>
            <person name="Deng Z."/>
        </authorList>
    </citation>
    <scope>NUCLEOTIDE SEQUENCE [LARGE SCALE GENOMIC DNA]</scope>
    <source>
        <strain evidence="3">ATCC 35852 / DSM 46488 / JCM 4925 / NBRC 14057 / NRRL 8057</strain>
        <plasmid evidence="3">Plasmid pSCATT</plasmid>
    </source>
</reference>
<dbReference type="PATRIC" id="fig|1003195.11.peg.103"/>
<dbReference type="AlphaFoldDB" id="F8JK38"/>
<feature type="chain" id="PRO_5003373217" description="Ig-like domain-containing protein" evidence="1">
    <location>
        <begin position="34"/>
        <end position="172"/>
    </location>
</feature>